<proteinExistence type="predicted"/>
<evidence type="ECO:0000313" key="2">
    <source>
        <dbReference type="Proteomes" id="UP000642070"/>
    </source>
</evidence>
<gene>
    <name evidence="1" type="ORF">GCM10007977_000630</name>
</gene>
<sequence>MSALDDLRRRLDDFARTGDPAGVLGDEATVAAYEIVEGVRAGTLPDPLPALALAGQLYWRRHLTTSADKVGLGAAAVLLARPYAADRRLVPEPLWPLLRTLDTGLLLELSLVESDPETLSLRAAAATDFSEAARALAINALETALAMLPRAHEARPALQVRLAVALLLGGEDGHATELAAGAAPALAARPGGVDPFLLSQAGQFMLRRHEQDEDPATLDAAVTLSRLAVDGIAPDNPFLAGARHNLGIALISRYAAGGDPRDRSAALDAARAAVAVSDPDYPTFPLHAWGLVQALTVAYDDTGDPALLDEAGAVFARAEGRDGGPYGPLVSRAAEAIAKRRAVSA</sequence>
<reference evidence="1" key="2">
    <citation type="submission" date="2020-09" db="EMBL/GenBank/DDBJ databases">
        <authorList>
            <person name="Sun Q."/>
            <person name="Ohkuma M."/>
        </authorList>
    </citation>
    <scope>NUCLEOTIDE SEQUENCE</scope>
    <source>
        <strain evidence="1">JCM 19831</strain>
    </source>
</reference>
<keyword evidence="2" id="KW-1185">Reference proteome</keyword>
<dbReference type="AlphaFoldDB" id="A0A917SZ67"/>
<comment type="caution">
    <text evidence="1">The sequence shown here is derived from an EMBL/GenBank/DDBJ whole genome shotgun (WGS) entry which is preliminary data.</text>
</comment>
<dbReference type="EMBL" id="BMPI01000001">
    <property type="protein sequence ID" value="GGM03127.1"/>
    <property type="molecule type" value="Genomic_DNA"/>
</dbReference>
<protein>
    <submittedName>
        <fullName evidence="1">Uncharacterized protein</fullName>
    </submittedName>
</protein>
<organism evidence="1 2">
    <name type="scientific">Dactylosporangium sucinum</name>
    <dbReference type="NCBI Taxonomy" id="1424081"/>
    <lineage>
        <taxon>Bacteria</taxon>
        <taxon>Bacillati</taxon>
        <taxon>Actinomycetota</taxon>
        <taxon>Actinomycetes</taxon>
        <taxon>Micromonosporales</taxon>
        <taxon>Micromonosporaceae</taxon>
        <taxon>Dactylosporangium</taxon>
    </lineage>
</organism>
<evidence type="ECO:0000313" key="1">
    <source>
        <dbReference type="EMBL" id="GGM03127.1"/>
    </source>
</evidence>
<name>A0A917SZ67_9ACTN</name>
<reference evidence="1" key="1">
    <citation type="journal article" date="2014" name="Int. J. Syst. Evol. Microbiol.">
        <title>Complete genome sequence of Corynebacterium casei LMG S-19264T (=DSM 44701T), isolated from a smear-ripened cheese.</title>
        <authorList>
            <consortium name="US DOE Joint Genome Institute (JGI-PGF)"/>
            <person name="Walter F."/>
            <person name="Albersmeier A."/>
            <person name="Kalinowski J."/>
            <person name="Ruckert C."/>
        </authorList>
    </citation>
    <scope>NUCLEOTIDE SEQUENCE</scope>
    <source>
        <strain evidence="1">JCM 19831</strain>
    </source>
</reference>
<dbReference type="RefSeq" id="WP_190247625.1">
    <property type="nucleotide sequence ID" value="NZ_BMPI01000001.1"/>
</dbReference>
<accession>A0A917SZ67</accession>
<dbReference type="Proteomes" id="UP000642070">
    <property type="component" value="Unassembled WGS sequence"/>
</dbReference>